<accession>A0A1V6TZ48</accession>
<dbReference type="GO" id="GO:0005524">
    <property type="term" value="F:ATP binding"/>
    <property type="evidence" value="ECO:0007669"/>
    <property type="project" value="InterPro"/>
</dbReference>
<dbReference type="AlphaFoldDB" id="A0A1V6TZ48"/>
<gene>
    <name evidence="2" type="ORF">PENSTE_c001G05554</name>
</gene>
<protein>
    <recommendedName>
        <fullName evidence="1">Protein kinase domain-containing protein</fullName>
    </recommendedName>
</protein>
<dbReference type="OrthoDB" id="1911848at2759"/>
<dbReference type="PANTHER" id="PTHR37542">
    <property type="entry name" value="HELO DOMAIN-CONTAINING PROTEIN-RELATED"/>
    <property type="match status" value="1"/>
</dbReference>
<dbReference type="InterPro" id="IPR001245">
    <property type="entry name" value="Ser-Thr/Tyr_kinase_cat_dom"/>
</dbReference>
<dbReference type="PROSITE" id="PS50011">
    <property type="entry name" value="PROTEIN_KINASE_DOM"/>
    <property type="match status" value="1"/>
</dbReference>
<dbReference type="InterPro" id="IPR011009">
    <property type="entry name" value="Kinase-like_dom_sf"/>
</dbReference>
<feature type="domain" description="Protein kinase" evidence="1">
    <location>
        <begin position="1"/>
        <end position="223"/>
    </location>
</feature>
<dbReference type="Proteomes" id="UP000191285">
    <property type="component" value="Unassembled WGS sequence"/>
</dbReference>
<evidence type="ECO:0000313" key="2">
    <source>
        <dbReference type="EMBL" id="OQE31595.1"/>
    </source>
</evidence>
<organism evidence="2 3">
    <name type="scientific">Penicillium steckii</name>
    <dbReference type="NCBI Taxonomy" id="303698"/>
    <lineage>
        <taxon>Eukaryota</taxon>
        <taxon>Fungi</taxon>
        <taxon>Dikarya</taxon>
        <taxon>Ascomycota</taxon>
        <taxon>Pezizomycotina</taxon>
        <taxon>Eurotiomycetes</taxon>
        <taxon>Eurotiomycetidae</taxon>
        <taxon>Eurotiales</taxon>
        <taxon>Aspergillaceae</taxon>
        <taxon>Penicillium</taxon>
    </lineage>
</organism>
<dbReference type="SUPFAM" id="SSF56112">
    <property type="entry name" value="Protein kinase-like (PK-like)"/>
    <property type="match status" value="1"/>
</dbReference>
<dbReference type="InterPro" id="IPR000719">
    <property type="entry name" value="Prot_kinase_dom"/>
</dbReference>
<evidence type="ECO:0000259" key="1">
    <source>
        <dbReference type="PROSITE" id="PS50011"/>
    </source>
</evidence>
<dbReference type="STRING" id="303698.A0A1V6TZ48"/>
<dbReference type="GO" id="GO:0004672">
    <property type="term" value="F:protein kinase activity"/>
    <property type="evidence" value="ECO:0007669"/>
    <property type="project" value="InterPro"/>
</dbReference>
<dbReference type="Pfam" id="PF07714">
    <property type="entry name" value="PK_Tyr_Ser-Thr"/>
    <property type="match status" value="1"/>
</dbReference>
<name>A0A1V6TZ48_9EURO</name>
<keyword evidence="3" id="KW-1185">Reference proteome</keyword>
<evidence type="ECO:0000313" key="3">
    <source>
        <dbReference type="Proteomes" id="UP000191285"/>
    </source>
</evidence>
<reference evidence="3" key="1">
    <citation type="journal article" date="2017" name="Nat. Microbiol.">
        <title>Global analysis of biosynthetic gene clusters reveals vast potential of secondary metabolite production in Penicillium species.</title>
        <authorList>
            <person name="Nielsen J.C."/>
            <person name="Grijseels S."/>
            <person name="Prigent S."/>
            <person name="Ji B."/>
            <person name="Dainat J."/>
            <person name="Nielsen K.F."/>
            <person name="Frisvad J.C."/>
            <person name="Workman M."/>
            <person name="Nielsen J."/>
        </authorList>
    </citation>
    <scope>NUCLEOTIDE SEQUENCE [LARGE SCALE GENOMIC DNA]</scope>
    <source>
        <strain evidence="3">IBT 24891</strain>
    </source>
</reference>
<dbReference type="PANTHER" id="PTHR37542:SF1">
    <property type="entry name" value="PRION-INHIBITION AND PROPAGATION HELO DOMAIN-CONTAINING PROTEIN"/>
    <property type="match status" value="1"/>
</dbReference>
<proteinExistence type="predicted"/>
<sequence>MFTAPENISEDTSLRGRLISNQRNHSLSDQFRIAQELARSVFYIHAHGFVHKTIRPETILLLSNRSAEFGSAFLVGFDSFGKADGNTVQSGDSLWEANLYRHPKRLGLAPQDRYIMQHDIYSLGVCLLEIGLWNTFVTYEGDSNIAVPSSTLNVETDRVEPVSLKDHLVSPANEVLPRHMGNKYARIVKTCLTCLDKDNTDFGDESEYQDNSEILVAVRSSFN</sequence>
<dbReference type="EMBL" id="MLKD01000001">
    <property type="protein sequence ID" value="OQE31595.1"/>
    <property type="molecule type" value="Genomic_DNA"/>
</dbReference>
<dbReference type="Gene3D" id="1.10.510.10">
    <property type="entry name" value="Transferase(Phosphotransferase) domain 1"/>
    <property type="match status" value="1"/>
</dbReference>
<comment type="caution">
    <text evidence="2">The sequence shown here is derived from an EMBL/GenBank/DDBJ whole genome shotgun (WGS) entry which is preliminary data.</text>
</comment>